<comment type="caution">
    <text evidence="2">The sequence shown here is derived from an EMBL/GenBank/DDBJ whole genome shotgun (WGS) entry which is preliminary data.</text>
</comment>
<evidence type="ECO:0000313" key="3">
    <source>
        <dbReference type="Proteomes" id="UP001193680"/>
    </source>
</evidence>
<keyword evidence="1" id="KW-0472">Membrane</keyword>
<evidence type="ECO:0000313" key="2">
    <source>
        <dbReference type="EMBL" id="MBF6058934.1"/>
    </source>
</evidence>
<evidence type="ECO:0008006" key="4">
    <source>
        <dbReference type="Google" id="ProtNLM"/>
    </source>
</evidence>
<organism evidence="2 3">
    <name type="scientific">Thiomicrorhabdus heinhorstiae</name>
    <dbReference type="NCBI Taxonomy" id="2748010"/>
    <lineage>
        <taxon>Bacteria</taxon>
        <taxon>Pseudomonadati</taxon>
        <taxon>Pseudomonadota</taxon>
        <taxon>Gammaproteobacteria</taxon>
        <taxon>Thiotrichales</taxon>
        <taxon>Piscirickettsiaceae</taxon>
        <taxon>Thiomicrorhabdus</taxon>
    </lineage>
</organism>
<gene>
    <name evidence="2" type="ORF">H8792_011320</name>
</gene>
<dbReference type="RefSeq" id="WP_185979079.1">
    <property type="nucleotide sequence ID" value="NZ_JACBGI020000032.1"/>
</dbReference>
<keyword evidence="3" id="KW-1185">Reference proteome</keyword>
<evidence type="ECO:0000256" key="1">
    <source>
        <dbReference type="SAM" id="Phobius"/>
    </source>
</evidence>
<keyword evidence="1" id="KW-1133">Transmembrane helix</keyword>
<dbReference type="Proteomes" id="UP001193680">
    <property type="component" value="Unassembled WGS sequence"/>
</dbReference>
<feature type="transmembrane region" description="Helical" evidence="1">
    <location>
        <begin position="58"/>
        <end position="90"/>
    </location>
</feature>
<reference evidence="2 3" key="1">
    <citation type="submission" date="2020-11" db="EMBL/GenBank/DDBJ databases">
        <title>Sulfur oxidizing isolate from Hospital Hole Sinkhole.</title>
        <authorList>
            <person name="Scott K.M."/>
        </authorList>
    </citation>
    <scope>NUCLEOTIDE SEQUENCE [LARGE SCALE GENOMIC DNA]</scope>
    <source>
        <strain evidence="2 3">HH1</strain>
    </source>
</reference>
<proteinExistence type="predicted"/>
<feature type="transmembrane region" description="Helical" evidence="1">
    <location>
        <begin position="12"/>
        <end position="38"/>
    </location>
</feature>
<accession>A0ABS0C0Y8</accession>
<protein>
    <recommendedName>
        <fullName evidence="4">DUF4870 domain-containing protein</fullName>
    </recommendedName>
</protein>
<sequence length="114" mass="12862">MDKPSSSSNTLATLAYASYLLSTFLPFVWFAGLIIAYYNRSSAEGILVSHYQFIIRTFWISLLFLMIGALLSYVMIGFLIIALTIIWMVVRCVKGLLALNKNQPIENPTSWLFG</sequence>
<keyword evidence="1" id="KW-0812">Transmembrane</keyword>
<dbReference type="EMBL" id="JACBGI020000032">
    <property type="protein sequence ID" value="MBF6058934.1"/>
    <property type="molecule type" value="Genomic_DNA"/>
</dbReference>
<name>A0ABS0C0Y8_9GAMM</name>